<feature type="compositionally biased region" description="Polar residues" evidence="1">
    <location>
        <begin position="143"/>
        <end position="154"/>
    </location>
</feature>
<dbReference type="InterPro" id="IPR013887">
    <property type="entry name" value="UPF0592"/>
</dbReference>
<feature type="compositionally biased region" description="Low complexity" evidence="1">
    <location>
        <begin position="253"/>
        <end position="264"/>
    </location>
</feature>
<feature type="region of interest" description="Disordered" evidence="1">
    <location>
        <begin position="1"/>
        <end position="50"/>
    </location>
</feature>
<dbReference type="PANTHER" id="PTHR37988:SF1">
    <property type="entry name" value="UPF0592 MEMBRANE PROTEIN C7D4.03C"/>
    <property type="match status" value="1"/>
</dbReference>
<evidence type="ECO:0000256" key="1">
    <source>
        <dbReference type="SAM" id="MobiDB-lite"/>
    </source>
</evidence>
<organism evidence="2 3">
    <name type="scientific">Lophiotrema nucula</name>
    <dbReference type="NCBI Taxonomy" id="690887"/>
    <lineage>
        <taxon>Eukaryota</taxon>
        <taxon>Fungi</taxon>
        <taxon>Dikarya</taxon>
        <taxon>Ascomycota</taxon>
        <taxon>Pezizomycotina</taxon>
        <taxon>Dothideomycetes</taxon>
        <taxon>Pleosporomycetidae</taxon>
        <taxon>Pleosporales</taxon>
        <taxon>Lophiotremataceae</taxon>
        <taxon>Lophiotrema</taxon>
    </lineage>
</organism>
<dbReference type="AlphaFoldDB" id="A0A6A5YYM5"/>
<protein>
    <recommendedName>
        <fullName evidence="4">DUF1765-domain-containing protein</fullName>
    </recommendedName>
</protein>
<feature type="compositionally biased region" description="Low complexity" evidence="1">
    <location>
        <begin position="78"/>
        <end position="122"/>
    </location>
</feature>
<feature type="compositionally biased region" description="Basic residues" evidence="1">
    <location>
        <begin position="225"/>
        <end position="234"/>
    </location>
</feature>
<evidence type="ECO:0008006" key="4">
    <source>
        <dbReference type="Google" id="ProtNLM"/>
    </source>
</evidence>
<dbReference type="OrthoDB" id="296767at2759"/>
<sequence>MQAVAPAMGHHDVLSPRGRHRSSSEAFPPLERDVQTTQMPKAASYTYFPRVKDLADPTLLELKGTISEDELQSGVQDGESPYTSSGGSSPSSEEAPQPQPEQMPQLRPTISRRSSRFLSFTSKSRDPSAEPKPDRSSLDVVKQTDSPKSLSPVRSLSKLRRKSWMSSPSRSSSPTKESSSSVKEESKKSKVVPDTNKRRSPTGGLSIPEESRSQNVVPDPPKPQARIRTKKSKRPLSGLFNSSTNPPDLPPNSVSKPKPAASTAPPVPALPALPVSFSTERLPTFIQSPTTPSHIPPLPRNTSSDKLRGVRTEPRKKDELWTVFRTLEADHRKFQSKSTALKANVVRTTLLPFLRSYSAHPSNHKLRPEDLDRRANILNGWWTGLLELLAGRNNQSISGTDRPAILDGIAGIMERPEWRMAPSPFCALADRVETSSTSTGTSAGSSFSASSEFLAESVYHNVRNIFTQNLLSQMSFVIDKMSLRNAAASLVTFCGKTCAYAFCFCPGVADILVRLWNPSMDSMKRVLEESGISRHDQLDLVSERISQSFPPTMHALKFSSLAKAVRMLRRAASFPLGTANLDWYGAWTKRWCGAESELFYVFAKHFHILVADFLPVEPSNAERVCVPGLIMVQAQILANLDATINRHTAPQQPEESMNGAAPITFDDVLGDPETSASALPIPPANATRQMAENRLIMLIRDFLSERNAHLSTARRMFAEGFGRLLKGAARKVSVYDNNACYTLCDFLEEAFVILVRYEQLDPQHHSVLDWPFWLSVCKHMLASQNTATEIKLFAFLYSVWPTLASDEQRKTSLCLDFLLEPEVFESRFNHWCPMVRAYFMRLLCWRVARFERDGRETVNEITIMTTLSDRLRTVWSNYLWLRDDAENRGLPLISTAACNPAPGRRFLIIRNDNPMATSNGPFLSFDGVVQSPSALKRSSSVDVLPESNTRPTSAQSTESSDFGEEEPVKGRWSMIRNLIGTPKPAAKSKSPARKESQDSTKSASPSSGSSSRDLSPKSQPRKPMGSEASSPPPTHRSYSFRFSLEWVDKRFGVFQNMRLQPPRLPLPAQVSLQTRGINISMMQSSKPVRSAFASSRYAGRSLAEWTFISHECQNFFDRRKNEGVPSNRLVETPTLAVEVFRRPG</sequence>
<reference evidence="2" key="1">
    <citation type="journal article" date="2020" name="Stud. Mycol.">
        <title>101 Dothideomycetes genomes: a test case for predicting lifestyles and emergence of pathogens.</title>
        <authorList>
            <person name="Haridas S."/>
            <person name="Albert R."/>
            <person name="Binder M."/>
            <person name="Bloem J."/>
            <person name="Labutti K."/>
            <person name="Salamov A."/>
            <person name="Andreopoulos B."/>
            <person name="Baker S."/>
            <person name="Barry K."/>
            <person name="Bills G."/>
            <person name="Bluhm B."/>
            <person name="Cannon C."/>
            <person name="Castanera R."/>
            <person name="Culley D."/>
            <person name="Daum C."/>
            <person name="Ezra D."/>
            <person name="Gonzalez J."/>
            <person name="Henrissat B."/>
            <person name="Kuo A."/>
            <person name="Liang C."/>
            <person name="Lipzen A."/>
            <person name="Lutzoni F."/>
            <person name="Magnuson J."/>
            <person name="Mondo S."/>
            <person name="Nolan M."/>
            <person name="Ohm R."/>
            <person name="Pangilinan J."/>
            <person name="Park H.-J."/>
            <person name="Ramirez L."/>
            <person name="Alfaro M."/>
            <person name="Sun H."/>
            <person name="Tritt A."/>
            <person name="Yoshinaga Y."/>
            <person name="Zwiers L.-H."/>
            <person name="Turgeon B."/>
            <person name="Goodwin S."/>
            <person name="Spatafora J."/>
            <person name="Crous P."/>
            <person name="Grigoriev I."/>
        </authorList>
    </citation>
    <scope>NUCLEOTIDE SEQUENCE</scope>
    <source>
        <strain evidence="2">CBS 627.86</strain>
    </source>
</reference>
<feature type="compositionally biased region" description="Low complexity" evidence="1">
    <location>
        <begin position="164"/>
        <end position="181"/>
    </location>
</feature>
<name>A0A6A5YYM5_9PLEO</name>
<feature type="compositionally biased region" description="Basic and acidic residues" evidence="1">
    <location>
        <begin position="123"/>
        <end position="137"/>
    </location>
</feature>
<evidence type="ECO:0000313" key="3">
    <source>
        <dbReference type="Proteomes" id="UP000799770"/>
    </source>
</evidence>
<dbReference type="EMBL" id="ML977333">
    <property type="protein sequence ID" value="KAF2111687.1"/>
    <property type="molecule type" value="Genomic_DNA"/>
</dbReference>
<gene>
    <name evidence="2" type="ORF">BDV96DRAFT_175395</name>
</gene>
<dbReference type="Pfam" id="PF08578">
    <property type="entry name" value="DUF1765"/>
    <property type="match status" value="1"/>
</dbReference>
<dbReference type="Proteomes" id="UP000799770">
    <property type="component" value="Unassembled WGS sequence"/>
</dbReference>
<feature type="compositionally biased region" description="Basic and acidic residues" evidence="1">
    <location>
        <begin position="303"/>
        <end position="313"/>
    </location>
</feature>
<feature type="region of interest" description="Disordered" evidence="1">
    <location>
        <begin position="285"/>
        <end position="313"/>
    </location>
</feature>
<evidence type="ECO:0000313" key="2">
    <source>
        <dbReference type="EMBL" id="KAF2111687.1"/>
    </source>
</evidence>
<feature type="region of interest" description="Disordered" evidence="1">
    <location>
        <begin position="65"/>
        <end position="267"/>
    </location>
</feature>
<feature type="compositionally biased region" description="Low complexity" evidence="1">
    <location>
        <begin position="999"/>
        <end position="1018"/>
    </location>
</feature>
<keyword evidence="3" id="KW-1185">Reference proteome</keyword>
<feature type="compositionally biased region" description="Polar residues" evidence="1">
    <location>
        <begin position="937"/>
        <end position="960"/>
    </location>
</feature>
<feature type="region of interest" description="Disordered" evidence="1">
    <location>
        <begin position="980"/>
        <end position="1035"/>
    </location>
</feature>
<feature type="region of interest" description="Disordered" evidence="1">
    <location>
        <begin position="937"/>
        <end position="968"/>
    </location>
</feature>
<dbReference type="PANTHER" id="PTHR37988">
    <property type="entry name" value="UPF0592 MEMBRANE PROTEIN C7D4.03C"/>
    <property type="match status" value="1"/>
</dbReference>
<accession>A0A6A5YYM5</accession>
<proteinExistence type="predicted"/>